<sequence length="224" mass="25519">MCSASTNFYVMDREDYQTKFRHKIPVLDIDQTTFWLLQPFFLWAGHEDRYLKANLASIHTKFDSGPVVPPYMHELRAKGLLRLAVHYKSPQTLNAAGRNSLARTLNRTRIYYLRDNSISSHLKIKSIEGSQARPSYPEVVVLQGDDYMEICLEKRSAEVATAVQLPVEPARVLMADPMDESKSIWPVGGTLIGFIRTIFRINNHNLPSIKMILDEEGIVDVGKL</sequence>
<name>A0A8H5XET9_FUSCI</name>
<reference evidence="1 2" key="2">
    <citation type="submission" date="2020-05" db="EMBL/GenBank/DDBJ databases">
        <title>Identification and distribution of gene clusters putatively required for synthesis of sphingolipid metabolism inhibitors in phylogenetically diverse species of the filamentous fungus Fusarium.</title>
        <authorList>
            <person name="Kim H.-S."/>
            <person name="Busman M."/>
            <person name="Brown D.W."/>
            <person name="Divon H."/>
            <person name="Uhlig S."/>
            <person name="Proctor R.H."/>
        </authorList>
    </citation>
    <scope>NUCLEOTIDE SEQUENCE [LARGE SCALE GENOMIC DNA]</scope>
    <source>
        <strain evidence="1 2">NRRL 25331</strain>
    </source>
</reference>
<reference evidence="2" key="1">
    <citation type="journal article" date="2020" name="BMC Genomics">
        <title>Correction to: Identification and distribution of gene clusters required for synthesis of sphingolipid metabolism inhibitors in diverse species of the filamentous fungus Fusarium.</title>
        <authorList>
            <person name="Kim H.S."/>
            <person name="Lohmar J.M."/>
            <person name="Busman M."/>
            <person name="Brown D.W."/>
            <person name="Naumann T.A."/>
            <person name="Divon H.H."/>
            <person name="Lysoe E."/>
            <person name="Uhlig S."/>
            <person name="Proctor R.H."/>
        </authorList>
    </citation>
    <scope>NUCLEOTIDE SEQUENCE [LARGE SCALE GENOMIC DNA]</scope>
    <source>
        <strain evidence="2">NRRL 25331</strain>
    </source>
</reference>
<keyword evidence="2" id="KW-1185">Reference proteome</keyword>
<dbReference type="AlphaFoldDB" id="A0A8H5XET9"/>
<organism evidence="1 2">
    <name type="scientific">Fusarium circinatum</name>
    <name type="common">Pitch canker fungus</name>
    <name type="synonym">Gibberella circinata</name>
    <dbReference type="NCBI Taxonomy" id="48490"/>
    <lineage>
        <taxon>Eukaryota</taxon>
        <taxon>Fungi</taxon>
        <taxon>Dikarya</taxon>
        <taxon>Ascomycota</taxon>
        <taxon>Pezizomycotina</taxon>
        <taxon>Sordariomycetes</taxon>
        <taxon>Hypocreomycetidae</taxon>
        <taxon>Hypocreales</taxon>
        <taxon>Nectriaceae</taxon>
        <taxon>Fusarium</taxon>
        <taxon>Fusarium fujikuroi species complex</taxon>
    </lineage>
</organism>
<protein>
    <submittedName>
        <fullName evidence="1">Uncharacterized protein</fullName>
    </submittedName>
</protein>
<gene>
    <name evidence="1" type="ORF">FCIRC_49</name>
</gene>
<evidence type="ECO:0000313" key="1">
    <source>
        <dbReference type="EMBL" id="KAF5692311.1"/>
    </source>
</evidence>
<dbReference type="Proteomes" id="UP000572754">
    <property type="component" value="Unassembled WGS sequence"/>
</dbReference>
<proteinExistence type="predicted"/>
<comment type="caution">
    <text evidence="1">The sequence shown here is derived from an EMBL/GenBank/DDBJ whole genome shotgun (WGS) entry which is preliminary data.</text>
</comment>
<accession>A0A8H5XET9</accession>
<evidence type="ECO:0000313" key="2">
    <source>
        <dbReference type="Proteomes" id="UP000572754"/>
    </source>
</evidence>
<dbReference type="EMBL" id="JAAQPE010000006">
    <property type="protein sequence ID" value="KAF5692311.1"/>
    <property type="molecule type" value="Genomic_DNA"/>
</dbReference>